<dbReference type="GO" id="GO:0051082">
    <property type="term" value="F:unfolded protein binding"/>
    <property type="evidence" value="ECO:0007669"/>
    <property type="project" value="InterPro"/>
</dbReference>
<evidence type="ECO:0000313" key="5">
    <source>
        <dbReference type="EMBL" id="PHQ31168.1"/>
    </source>
</evidence>
<evidence type="ECO:0008006" key="7">
    <source>
        <dbReference type="Google" id="ProtNLM"/>
    </source>
</evidence>
<protein>
    <recommendedName>
        <fullName evidence="7">Outer membrane chaperone Skp</fullName>
    </recommendedName>
</protein>
<accession>A0A2G1VWK1</accession>
<dbReference type="InterPro" id="IPR024930">
    <property type="entry name" value="Skp_dom_sf"/>
</dbReference>
<evidence type="ECO:0000313" key="6">
    <source>
        <dbReference type="Proteomes" id="UP000229433"/>
    </source>
</evidence>
<keyword evidence="6" id="KW-1185">Reference proteome</keyword>
<comment type="similarity">
    <text evidence="1">Belongs to the Skp family.</text>
</comment>
<dbReference type="SMART" id="SM00935">
    <property type="entry name" value="OmpH"/>
    <property type="match status" value="1"/>
</dbReference>
<feature type="compositionally biased region" description="Basic and acidic residues" evidence="4">
    <location>
        <begin position="285"/>
        <end position="314"/>
    </location>
</feature>
<dbReference type="AlphaFoldDB" id="A0A2G1VWK1"/>
<dbReference type="Pfam" id="PF03938">
    <property type="entry name" value="OmpH"/>
    <property type="match status" value="1"/>
</dbReference>
<reference evidence="5 6" key="1">
    <citation type="submission" date="2017-08" db="EMBL/GenBank/DDBJ databases">
        <title>The whole genome shortgun sequences of strain Leeuwenhoekiella nanhaiensis G18 from the South China Sea.</title>
        <authorList>
            <person name="Liu Q."/>
        </authorList>
    </citation>
    <scope>NUCLEOTIDE SEQUENCE [LARGE SCALE GENOMIC DNA]</scope>
    <source>
        <strain evidence="5 6">G18</strain>
    </source>
</reference>
<dbReference type="RefSeq" id="WP_099644708.1">
    <property type="nucleotide sequence ID" value="NZ_KZ319287.1"/>
</dbReference>
<organism evidence="5 6">
    <name type="scientific">Leeuwenhoekiella nanhaiensis</name>
    <dbReference type="NCBI Taxonomy" id="1655491"/>
    <lineage>
        <taxon>Bacteria</taxon>
        <taxon>Pseudomonadati</taxon>
        <taxon>Bacteroidota</taxon>
        <taxon>Flavobacteriia</taxon>
        <taxon>Flavobacteriales</taxon>
        <taxon>Flavobacteriaceae</taxon>
        <taxon>Leeuwenhoekiella</taxon>
    </lineage>
</organism>
<evidence type="ECO:0000256" key="1">
    <source>
        <dbReference type="ARBA" id="ARBA00009091"/>
    </source>
</evidence>
<evidence type="ECO:0000256" key="3">
    <source>
        <dbReference type="SAM" id="Coils"/>
    </source>
</evidence>
<dbReference type="Gene3D" id="3.30.910.20">
    <property type="entry name" value="Skp domain"/>
    <property type="match status" value="1"/>
</dbReference>
<dbReference type="InterPro" id="IPR005632">
    <property type="entry name" value="Chaperone_Skp"/>
</dbReference>
<dbReference type="Proteomes" id="UP000229433">
    <property type="component" value="Unassembled WGS sequence"/>
</dbReference>
<evidence type="ECO:0000256" key="4">
    <source>
        <dbReference type="SAM" id="MobiDB-lite"/>
    </source>
</evidence>
<keyword evidence="3" id="KW-0175">Coiled coil</keyword>
<dbReference type="GO" id="GO:0005829">
    <property type="term" value="C:cytosol"/>
    <property type="evidence" value="ECO:0007669"/>
    <property type="project" value="TreeGrafter"/>
</dbReference>
<sequence length="314" mass="37016">MRTHVFIFSLILVMLGTESKAQRSIRIGYVDMNYILENVPEYQEAQTQLDKRVAEWKSEIEKRNNEVEQMKQALENERVLLTQELIKEREDEIRFMQNEILEYQQKRFGPEGDLMKQRSVLIEPIQDQVFNAVQEIGNARQYDFVLDKSSDLVMLYADKRHDVSDQILLSIKRSSKRNQVQSRSDKEDLERSESLSVEEVRERESREAAAEAKQTEREQLIEARRASRDSLQNAKREEFERRRREILEERQRRKDSIEAARSGGNTSGNPPGLPGETPPGTLSPEQRRQQILEERQRRRDSILESRKKKKDSIN</sequence>
<dbReference type="GO" id="GO:0050821">
    <property type="term" value="P:protein stabilization"/>
    <property type="evidence" value="ECO:0007669"/>
    <property type="project" value="TreeGrafter"/>
</dbReference>
<feature type="coiled-coil region" evidence="3">
    <location>
        <begin position="53"/>
        <end position="106"/>
    </location>
</feature>
<dbReference type="SUPFAM" id="SSF111384">
    <property type="entry name" value="OmpH-like"/>
    <property type="match status" value="1"/>
</dbReference>
<name>A0A2G1VWK1_9FLAO</name>
<dbReference type="EMBL" id="NQXA01000001">
    <property type="protein sequence ID" value="PHQ31168.1"/>
    <property type="molecule type" value="Genomic_DNA"/>
</dbReference>
<feature type="region of interest" description="Disordered" evidence="4">
    <location>
        <begin position="174"/>
        <end position="314"/>
    </location>
</feature>
<evidence type="ECO:0000256" key="2">
    <source>
        <dbReference type="ARBA" id="ARBA00022729"/>
    </source>
</evidence>
<keyword evidence="2" id="KW-0732">Signal</keyword>
<dbReference type="PANTHER" id="PTHR35089:SF1">
    <property type="entry name" value="CHAPERONE PROTEIN SKP"/>
    <property type="match status" value="1"/>
</dbReference>
<proteinExistence type="inferred from homology"/>
<gene>
    <name evidence="5" type="ORF">CJ305_02825</name>
</gene>
<feature type="compositionally biased region" description="Basic and acidic residues" evidence="4">
    <location>
        <begin position="183"/>
        <end position="258"/>
    </location>
</feature>
<dbReference type="PANTHER" id="PTHR35089">
    <property type="entry name" value="CHAPERONE PROTEIN SKP"/>
    <property type="match status" value="1"/>
</dbReference>
<comment type="caution">
    <text evidence="5">The sequence shown here is derived from an EMBL/GenBank/DDBJ whole genome shotgun (WGS) entry which is preliminary data.</text>
</comment>
<dbReference type="OrthoDB" id="9788552at2"/>